<gene>
    <name evidence="2" type="ORF">glysoja_045176</name>
</gene>
<feature type="region of interest" description="Disordered" evidence="1">
    <location>
        <begin position="31"/>
        <end position="50"/>
    </location>
</feature>
<dbReference type="Proteomes" id="UP000053555">
    <property type="component" value="Unassembled WGS sequence"/>
</dbReference>
<feature type="compositionally biased region" description="Basic and acidic residues" evidence="1">
    <location>
        <begin position="41"/>
        <end position="50"/>
    </location>
</feature>
<accession>A0A0B2NVX8</accession>
<dbReference type="AlphaFoldDB" id="A0A0B2NVX8"/>
<name>A0A0B2NVX8_GLYSO</name>
<protein>
    <submittedName>
        <fullName evidence="2">Uncharacterized protein</fullName>
    </submittedName>
</protein>
<dbReference type="EMBL" id="KN671061">
    <property type="protein sequence ID" value="KHN01266.1"/>
    <property type="molecule type" value="Genomic_DNA"/>
</dbReference>
<feature type="region of interest" description="Disordered" evidence="1">
    <location>
        <begin position="1"/>
        <end position="22"/>
    </location>
</feature>
<reference evidence="2" key="1">
    <citation type="submission" date="2014-07" db="EMBL/GenBank/DDBJ databases">
        <title>Identification of a novel salt tolerance gene in wild soybean by whole-genome sequencing.</title>
        <authorList>
            <person name="Lam H.-M."/>
            <person name="Qi X."/>
            <person name="Li M.-W."/>
            <person name="Liu X."/>
            <person name="Xie M."/>
            <person name="Ni M."/>
            <person name="Xu X."/>
        </authorList>
    </citation>
    <scope>NUCLEOTIDE SEQUENCE [LARGE SCALE GENOMIC DNA]</scope>
    <source>
        <tissue evidence="2">Root</tissue>
    </source>
</reference>
<organism evidence="2">
    <name type="scientific">Glycine soja</name>
    <name type="common">Wild soybean</name>
    <dbReference type="NCBI Taxonomy" id="3848"/>
    <lineage>
        <taxon>Eukaryota</taxon>
        <taxon>Viridiplantae</taxon>
        <taxon>Streptophyta</taxon>
        <taxon>Embryophyta</taxon>
        <taxon>Tracheophyta</taxon>
        <taxon>Spermatophyta</taxon>
        <taxon>Magnoliopsida</taxon>
        <taxon>eudicotyledons</taxon>
        <taxon>Gunneridae</taxon>
        <taxon>Pentapetalae</taxon>
        <taxon>rosids</taxon>
        <taxon>fabids</taxon>
        <taxon>Fabales</taxon>
        <taxon>Fabaceae</taxon>
        <taxon>Papilionoideae</taxon>
        <taxon>50 kb inversion clade</taxon>
        <taxon>NPAAA clade</taxon>
        <taxon>indigoferoid/millettioid clade</taxon>
        <taxon>Phaseoleae</taxon>
        <taxon>Glycine</taxon>
        <taxon>Glycine subgen. Soja</taxon>
    </lineage>
</organism>
<evidence type="ECO:0000313" key="2">
    <source>
        <dbReference type="EMBL" id="KHN01266.1"/>
    </source>
</evidence>
<evidence type="ECO:0000256" key="1">
    <source>
        <dbReference type="SAM" id="MobiDB-lite"/>
    </source>
</evidence>
<proteinExistence type="predicted"/>
<sequence>MGTASRVEGSKRTPYDTPAMRKLLLDDSQLQQRKRMAHKKQAIDRGRPKR</sequence>